<dbReference type="EMBL" id="CP016893">
    <property type="protein sequence ID" value="AST57710.1"/>
    <property type="molecule type" value="Genomic_DNA"/>
</dbReference>
<accession>A0A223HZ06</accession>
<evidence type="ECO:0000313" key="11">
    <source>
        <dbReference type="Proteomes" id="UP000214975"/>
    </source>
</evidence>
<dbReference type="InterPro" id="IPR008927">
    <property type="entry name" value="6-PGluconate_DH-like_C_sf"/>
</dbReference>
<keyword evidence="5 7" id="KW-0520">NAD</keyword>
<dbReference type="InterPro" id="IPR013131">
    <property type="entry name" value="Mannitol_DH_N"/>
</dbReference>
<evidence type="ECO:0000256" key="5">
    <source>
        <dbReference type="ARBA" id="ARBA00023027"/>
    </source>
</evidence>
<evidence type="ECO:0000259" key="8">
    <source>
        <dbReference type="Pfam" id="PF01232"/>
    </source>
</evidence>
<evidence type="ECO:0000256" key="6">
    <source>
        <dbReference type="ARBA" id="ARBA00048615"/>
    </source>
</evidence>
<dbReference type="Gene3D" id="1.10.1040.10">
    <property type="entry name" value="N-(1-d-carboxylethyl)-l-norvaline Dehydrogenase, domain 2"/>
    <property type="match status" value="1"/>
</dbReference>
<dbReference type="InterPro" id="IPR013328">
    <property type="entry name" value="6PGD_dom2"/>
</dbReference>
<dbReference type="GO" id="GO:0019592">
    <property type="term" value="P:mannitol catabolic process"/>
    <property type="evidence" value="ECO:0007669"/>
    <property type="project" value="TreeGrafter"/>
</dbReference>
<protein>
    <recommendedName>
        <fullName evidence="3 7">Mannitol-1-phosphate 5-dehydrogenase</fullName>
        <ecNumber evidence="2 7">1.1.1.17</ecNumber>
    </recommendedName>
</protein>
<dbReference type="InterPro" id="IPR013118">
    <property type="entry name" value="Mannitol_DH_C"/>
</dbReference>
<feature type="domain" description="Mannitol dehydrogenase N-terminal" evidence="8">
    <location>
        <begin position="3"/>
        <end position="192"/>
    </location>
</feature>
<dbReference type="PANTHER" id="PTHR30524:SF0">
    <property type="entry name" value="ALTRONATE OXIDOREDUCTASE-RELATED"/>
    <property type="match status" value="1"/>
</dbReference>
<feature type="domain" description="Mannitol dehydrogenase C-terminal" evidence="9">
    <location>
        <begin position="205"/>
        <end position="348"/>
    </location>
</feature>
<sequence>MKKAVHFGAGNIGRGLIGDLLHQSGYEITFVDVREDLISSINDTNSYDLYLIDHNYEKRVIDHVSAISSIKNAEEVIQAIVEADIITTAVGANNLSKVAPILCKGLKERLAVGKEKVNVLACENAMFATDILKEAMKNCGVEITSKELETIAAFPNTAVDRIVLGFEKDGNLGVNIADYFELAIEEPKLCNPKQKPIQGARYTDNVQKYIERKLYVINGGHAYAGYLGYIHGYDSVRDVFINEEFVKQIRCVMMESAKLISKKYDFSEEEMNEYVEFGIRRYQAEGVDYSVSMVTRSPIRKLGANDRLVGPCVQCEQRNLKNECLLKGIALVFLFDSSEDTEAVELQRCIKEKGIAYAIQHFTGIKEGSRMHSLILRHYYEQKAIRDTLRH</sequence>
<dbReference type="Pfam" id="PF01232">
    <property type="entry name" value="Mannitol_dh"/>
    <property type="match status" value="1"/>
</dbReference>
<dbReference type="NCBIfam" id="NF002652">
    <property type="entry name" value="PRK02318.2-5"/>
    <property type="match status" value="1"/>
</dbReference>
<reference evidence="10 11" key="1">
    <citation type="submission" date="2016-08" db="EMBL/GenBank/DDBJ databases">
        <title>A novel genetic cassette of butanologenic Thermoanaerobacterium thermosaccharolyticum that directly convert cellulose to butanol.</title>
        <authorList>
            <person name="Li T."/>
            <person name="He J."/>
        </authorList>
    </citation>
    <scope>NUCLEOTIDE SEQUENCE [LARGE SCALE GENOMIC DNA]</scope>
    <source>
        <strain evidence="10 11">TG57</strain>
    </source>
</reference>
<dbReference type="RefSeq" id="WP_094397359.1">
    <property type="nucleotide sequence ID" value="NZ_CP016893.1"/>
</dbReference>
<keyword evidence="4 7" id="KW-0560">Oxidoreductase</keyword>
<evidence type="ECO:0000256" key="3">
    <source>
        <dbReference type="ARBA" id="ARBA00016219"/>
    </source>
</evidence>
<dbReference type="InterPro" id="IPR000669">
    <property type="entry name" value="Mannitol_DH"/>
</dbReference>
<name>A0A223HZ06_THETR</name>
<comment type="similarity">
    <text evidence="1 7">Belongs to the mannitol dehydrogenase family.</text>
</comment>
<dbReference type="PANTHER" id="PTHR30524">
    <property type="entry name" value="MANNITOL-1-PHOSPHATE 5-DEHYDROGENASE"/>
    <property type="match status" value="1"/>
</dbReference>
<dbReference type="Proteomes" id="UP000214975">
    <property type="component" value="Chromosome"/>
</dbReference>
<proteinExistence type="inferred from homology"/>
<organism evidence="10 11">
    <name type="scientific">Thermoanaerobacterium thermosaccharolyticum</name>
    <name type="common">Clostridium thermosaccharolyticum</name>
    <dbReference type="NCBI Taxonomy" id="1517"/>
    <lineage>
        <taxon>Bacteria</taxon>
        <taxon>Bacillati</taxon>
        <taxon>Bacillota</taxon>
        <taxon>Clostridia</taxon>
        <taxon>Thermoanaerobacterales</taxon>
        <taxon>Thermoanaerobacteraceae</taxon>
        <taxon>Thermoanaerobacterium</taxon>
    </lineage>
</organism>
<gene>
    <name evidence="7" type="primary">mtlD</name>
    <name evidence="10" type="ORF">Thert_01710</name>
</gene>
<evidence type="ECO:0000256" key="2">
    <source>
        <dbReference type="ARBA" id="ARBA00012939"/>
    </source>
</evidence>
<evidence type="ECO:0000313" key="10">
    <source>
        <dbReference type="EMBL" id="AST57710.1"/>
    </source>
</evidence>
<feature type="binding site" evidence="7">
    <location>
        <begin position="4"/>
        <end position="15"/>
    </location>
    <ligand>
        <name>NAD(+)</name>
        <dbReference type="ChEBI" id="CHEBI:57540"/>
    </ligand>
</feature>
<evidence type="ECO:0000256" key="1">
    <source>
        <dbReference type="ARBA" id="ARBA00006541"/>
    </source>
</evidence>
<comment type="catalytic activity">
    <reaction evidence="6 7">
        <text>D-mannitol 1-phosphate + NAD(+) = beta-D-fructose 6-phosphate + NADH + H(+)</text>
        <dbReference type="Rhea" id="RHEA:19661"/>
        <dbReference type="ChEBI" id="CHEBI:15378"/>
        <dbReference type="ChEBI" id="CHEBI:57540"/>
        <dbReference type="ChEBI" id="CHEBI:57634"/>
        <dbReference type="ChEBI" id="CHEBI:57945"/>
        <dbReference type="ChEBI" id="CHEBI:61381"/>
        <dbReference type="EC" id="1.1.1.17"/>
    </reaction>
</comment>
<dbReference type="SUPFAM" id="SSF51735">
    <property type="entry name" value="NAD(P)-binding Rossmann-fold domains"/>
    <property type="match status" value="1"/>
</dbReference>
<dbReference type="InterPro" id="IPR036291">
    <property type="entry name" value="NAD(P)-bd_dom_sf"/>
</dbReference>
<dbReference type="GO" id="GO:0005829">
    <property type="term" value="C:cytosol"/>
    <property type="evidence" value="ECO:0007669"/>
    <property type="project" value="TreeGrafter"/>
</dbReference>
<evidence type="ECO:0000256" key="7">
    <source>
        <dbReference type="HAMAP-Rule" id="MF_00196"/>
    </source>
</evidence>
<dbReference type="SUPFAM" id="SSF48179">
    <property type="entry name" value="6-phosphogluconate dehydrogenase C-terminal domain-like"/>
    <property type="match status" value="1"/>
</dbReference>
<evidence type="ECO:0000256" key="4">
    <source>
        <dbReference type="ARBA" id="ARBA00023002"/>
    </source>
</evidence>
<dbReference type="Gene3D" id="3.40.50.720">
    <property type="entry name" value="NAD(P)-binding Rossmann-like Domain"/>
    <property type="match status" value="1"/>
</dbReference>
<dbReference type="HAMAP" id="MF_00196">
    <property type="entry name" value="Mannitol_dehydrog"/>
    <property type="match status" value="1"/>
</dbReference>
<evidence type="ECO:0000259" key="9">
    <source>
        <dbReference type="Pfam" id="PF08125"/>
    </source>
</evidence>
<dbReference type="EC" id="1.1.1.17" evidence="2 7"/>
<dbReference type="InterPro" id="IPR023028">
    <property type="entry name" value="Mannitol_1_phos_5_DH"/>
</dbReference>
<dbReference type="PRINTS" id="PR00084">
    <property type="entry name" value="MTLDHDRGNASE"/>
</dbReference>
<dbReference type="GO" id="GO:0008926">
    <property type="term" value="F:mannitol-1-phosphate 5-dehydrogenase activity"/>
    <property type="evidence" value="ECO:0007669"/>
    <property type="project" value="UniProtKB-UniRule"/>
</dbReference>
<dbReference type="Pfam" id="PF08125">
    <property type="entry name" value="Mannitol_dh_C"/>
    <property type="match status" value="1"/>
</dbReference>
<dbReference type="AlphaFoldDB" id="A0A223HZ06"/>